<dbReference type="InterPro" id="IPR016181">
    <property type="entry name" value="Acyl_CoA_acyltransferase"/>
</dbReference>
<protein>
    <submittedName>
        <fullName evidence="2">N-acetyltransferase family protein</fullName>
    </submittedName>
</protein>
<evidence type="ECO:0000259" key="1">
    <source>
        <dbReference type="PROSITE" id="PS51186"/>
    </source>
</evidence>
<organism evidence="2 3">
    <name type="scientific">Lysinibacillus xylanilyticus</name>
    <dbReference type="NCBI Taxonomy" id="582475"/>
    <lineage>
        <taxon>Bacteria</taxon>
        <taxon>Bacillati</taxon>
        <taxon>Bacillota</taxon>
        <taxon>Bacilli</taxon>
        <taxon>Bacillales</taxon>
        <taxon>Bacillaceae</taxon>
        <taxon>Lysinibacillus</taxon>
    </lineage>
</organism>
<comment type="caution">
    <text evidence="2">The sequence shown here is derived from an EMBL/GenBank/DDBJ whole genome shotgun (WGS) entry which is preliminary data.</text>
</comment>
<gene>
    <name evidence="2" type="ORF">AB1300_12290</name>
</gene>
<reference evidence="2 3" key="1">
    <citation type="submission" date="2024-07" db="EMBL/GenBank/DDBJ databases">
        <title>Characterization of a bacterium isolated from hydrolysated instant sea cucumber by whole-genome sequencing and metabolomics.</title>
        <authorList>
            <person name="Luo X."/>
            <person name="Zhang Z."/>
            <person name="Zheng Z."/>
            <person name="Zhang W."/>
            <person name="Ming T."/>
            <person name="Jiao L."/>
            <person name="Su X."/>
            <person name="Kong F."/>
            <person name="Xu J."/>
        </authorList>
    </citation>
    <scope>NUCLEOTIDE SEQUENCE [LARGE SCALE GENOMIC DNA]</scope>
    <source>
        <strain evidence="2 3">XL-2024</strain>
    </source>
</reference>
<dbReference type="Proteomes" id="UP001558534">
    <property type="component" value="Unassembled WGS sequence"/>
</dbReference>
<dbReference type="RefSeq" id="WP_368636760.1">
    <property type="nucleotide sequence ID" value="NZ_JBFRHK010000006.1"/>
</dbReference>
<dbReference type="EMBL" id="JBFRHK010000006">
    <property type="protein sequence ID" value="MEX3745916.1"/>
    <property type="molecule type" value="Genomic_DNA"/>
</dbReference>
<dbReference type="Gene3D" id="3.40.630.30">
    <property type="match status" value="1"/>
</dbReference>
<name>A0ABV3VYC9_9BACI</name>
<proteinExistence type="predicted"/>
<dbReference type="SUPFAM" id="SSF55729">
    <property type="entry name" value="Acyl-CoA N-acyltransferases (Nat)"/>
    <property type="match status" value="1"/>
</dbReference>
<feature type="domain" description="N-acetyltransferase" evidence="1">
    <location>
        <begin position="3"/>
        <end position="157"/>
    </location>
</feature>
<keyword evidence="3" id="KW-1185">Reference proteome</keyword>
<dbReference type="PROSITE" id="PS51186">
    <property type="entry name" value="GNAT"/>
    <property type="match status" value="1"/>
</dbReference>
<dbReference type="InterPro" id="IPR000182">
    <property type="entry name" value="GNAT_dom"/>
</dbReference>
<evidence type="ECO:0000313" key="2">
    <source>
        <dbReference type="EMBL" id="MEX3745916.1"/>
    </source>
</evidence>
<dbReference type="CDD" id="cd04301">
    <property type="entry name" value="NAT_SF"/>
    <property type="match status" value="1"/>
</dbReference>
<evidence type="ECO:0000313" key="3">
    <source>
        <dbReference type="Proteomes" id="UP001558534"/>
    </source>
</evidence>
<dbReference type="Pfam" id="PF00583">
    <property type="entry name" value="Acetyltransf_1"/>
    <property type="match status" value="1"/>
</dbReference>
<sequence length="161" mass="18339">MTLIIRQMVENDIIFVQEIAKKSWHTTYEGIIPRDIQDRFLQAAYCNDRLKVRLENSPFLVAIYEESIVGFANFSNVTNGVAELLAIYLLPDIQGKGIGTALLQEGIKILHDLKSFIVCVEKENTIGMDFYQAKGFIKMEEFDDVFDGHIFKTVKLCLTIA</sequence>
<accession>A0ABV3VYC9</accession>